<dbReference type="AlphaFoldDB" id="A0A5B1C986"/>
<protein>
    <submittedName>
        <fullName evidence="1">Uncharacterized protein</fullName>
    </submittedName>
</protein>
<keyword evidence="2" id="KW-1185">Reference proteome</keyword>
<comment type="caution">
    <text evidence="1">The sequence shown here is derived from an EMBL/GenBank/DDBJ whole genome shotgun (WGS) entry which is preliminary data.</text>
</comment>
<evidence type="ECO:0000313" key="2">
    <source>
        <dbReference type="Proteomes" id="UP000322699"/>
    </source>
</evidence>
<accession>A0A5B1C986</accession>
<organism evidence="1 2">
    <name type="scientific">Rubripirellula obstinata</name>
    <dbReference type="NCBI Taxonomy" id="406547"/>
    <lineage>
        <taxon>Bacteria</taxon>
        <taxon>Pseudomonadati</taxon>
        <taxon>Planctomycetota</taxon>
        <taxon>Planctomycetia</taxon>
        <taxon>Pirellulales</taxon>
        <taxon>Pirellulaceae</taxon>
        <taxon>Rubripirellula</taxon>
    </lineage>
</organism>
<dbReference type="EMBL" id="VRLW01000005">
    <property type="protein sequence ID" value="KAA1257086.1"/>
    <property type="molecule type" value="Genomic_DNA"/>
</dbReference>
<dbReference type="OrthoDB" id="9908680at2"/>
<gene>
    <name evidence="1" type="ORF">LF1_56480</name>
</gene>
<reference evidence="1 2" key="1">
    <citation type="submission" date="2019-08" db="EMBL/GenBank/DDBJ databases">
        <title>Deep-cultivation of Planctomycetes and their phenomic and genomic characterization uncovers novel biology.</title>
        <authorList>
            <person name="Wiegand S."/>
            <person name="Jogler M."/>
            <person name="Boedeker C."/>
            <person name="Pinto D."/>
            <person name="Vollmers J."/>
            <person name="Rivas-Marin E."/>
            <person name="Kohn T."/>
            <person name="Peeters S.H."/>
            <person name="Heuer A."/>
            <person name="Rast P."/>
            <person name="Oberbeckmann S."/>
            <person name="Bunk B."/>
            <person name="Jeske O."/>
            <person name="Meyerdierks A."/>
            <person name="Storesund J.E."/>
            <person name="Kallscheuer N."/>
            <person name="Luecker S."/>
            <person name="Lage O.M."/>
            <person name="Pohl T."/>
            <person name="Merkel B.J."/>
            <person name="Hornburger P."/>
            <person name="Mueller R.-W."/>
            <person name="Bruemmer F."/>
            <person name="Labrenz M."/>
            <person name="Spormann A.M."/>
            <person name="Op Den Camp H."/>
            <person name="Overmann J."/>
            <person name="Amann R."/>
            <person name="Jetten M.S.M."/>
            <person name="Mascher T."/>
            <person name="Medema M.H."/>
            <person name="Devos D.P."/>
            <person name="Kaster A.-K."/>
            <person name="Ovreas L."/>
            <person name="Rohde M."/>
            <person name="Galperin M.Y."/>
            <person name="Jogler C."/>
        </authorList>
    </citation>
    <scope>NUCLEOTIDE SEQUENCE [LARGE SCALE GENOMIC DNA]</scope>
    <source>
        <strain evidence="1 2">LF1</strain>
    </source>
</reference>
<dbReference type="RefSeq" id="WP_068266594.1">
    <property type="nucleotide sequence ID" value="NZ_LWSK01000125.1"/>
</dbReference>
<sequence length="142" mass="15676">MTLEGARGAKLGRVRIVDSTMAHDIYTPGQKFVVENPVLIGEQQLSELFAKMRSFWPPTDPAILDSIRCGEYKPKRGRPDIGFHLFGDVGADEGFVVSWDAGTIRGTANGFLLILEMDPSMDGYCKLRSSIDHIVDRSNECG</sequence>
<dbReference type="Proteomes" id="UP000322699">
    <property type="component" value="Unassembled WGS sequence"/>
</dbReference>
<evidence type="ECO:0000313" key="1">
    <source>
        <dbReference type="EMBL" id="KAA1257086.1"/>
    </source>
</evidence>
<proteinExistence type="predicted"/>
<name>A0A5B1C986_9BACT</name>